<name>A0ABT4Q8M3_9BACL</name>
<evidence type="ECO:0000259" key="4">
    <source>
        <dbReference type="PROSITE" id="PS01124"/>
    </source>
</evidence>
<dbReference type="Pfam" id="PF12833">
    <property type="entry name" value="HTH_18"/>
    <property type="match status" value="1"/>
</dbReference>
<gene>
    <name evidence="5" type="ORF">O9H85_12530</name>
</gene>
<evidence type="ECO:0000313" key="6">
    <source>
        <dbReference type="Proteomes" id="UP001527882"/>
    </source>
</evidence>
<dbReference type="Proteomes" id="UP001527882">
    <property type="component" value="Unassembled WGS sequence"/>
</dbReference>
<dbReference type="InterPro" id="IPR018062">
    <property type="entry name" value="HTH_AraC-typ_CS"/>
</dbReference>
<dbReference type="SMART" id="SM00342">
    <property type="entry name" value="HTH_ARAC"/>
    <property type="match status" value="1"/>
</dbReference>
<dbReference type="SUPFAM" id="SSF46689">
    <property type="entry name" value="Homeodomain-like"/>
    <property type="match status" value="1"/>
</dbReference>
<protein>
    <submittedName>
        <fullName evidence="5">AraC family transcriptional regulator</fullName>
    </submittedName>
</protein>
<sequence>MTTYMDYTISPKRIRIIDRKVDGSKLHLKSLSIVSVGHLPNRTLYRREARFQHFAVVYIDGGSGTYRAGSGENQAVREGSLFFFYPGEVFDYGPEPGGYWDEYYFTIEGPRIGEWLSTWLPEPGSVIQVGTDDTRHSRISRIFLHMESGAASQVDRASLLLESLLYDLMHPASREPQRDHAGHAAKVMDELSEAAIGPFDARKLCERHHISLSTLRRLVAKHTGYPLNEYVHRLKIAEAKNILLNTDQPVKSIAAALGYTDVFYFSRLFKKYVGVSPLLFRTTV</sequence>
<keyword evidence="1" id="KW-0805">Transcription regulation</keyword>
<organism evidence="5 6">
    <name type="scientific">Paenibacillus gyeongsangnamensis</name>
    <dbReference type="NCBI Taxonomy" id="3388067"/>
    <lineage>
        <taxon>Bacteria</taxon>
        <taxon>Bacillati</taxon>
        <taxon>Bacillota</taxon>
        <taxon>Bacilli</taxon>
        <taxon>Bacillales</taxon>
        <taxon>Paenibacillaceae</taxon>
        <taxon>Paenibacillus</taxon>
    </lineage>
</organism>
<dbReference type="InterPro" id="IPR037923">
    <property type="entry name" value="HTH-like"/>
</dbReference>
<dbReference type="InterPro" id="IPR009057">
    <property type="entry name" value="Homeodomain-like_sf"/>
</dbReference>
<comment type="caution">
    <text evidence="5">The sequence shown here is derived from an EMBL/GenBank/DDBJ whole genome shotgun (WGS) entry which is preliminary data.</text>
</comment>
<evidence type="ECO:0000256" key="1">
    <source>
        <dbReference type="ARBA" id="ARBA00023015"/>
    </source>
</evidence>
<dbReference type="Pfam" id="PF02311">
    <property type="entry name" value="AraC_binding"/>
    <property type="match status" value="1"/>
</dbReference>
<dbReference type="InterPro" id="IPR018060">
    <property type="entry name" value="HTH_AraC"/>
</dbReference>
<dbReference type="PROSITE" id="PS00041">
    <property type="entry name" value="HTH_ARAC_FAMILY_1"/>
    <property type="match status" value="1"/>
</dbReference>
<evidence type="ECO:0000256" key="2">
    <source>
        <dbReference type="ARBA" id="ARBA00023125"/>
    </source>
</evidence>
<evidence type="ECO:0000313" key="5">
    <source>
        <dbReference type="EMBL" id="MCZ8513234.1"/>
    </source>
</evidence>
<proteinExistence type="predicted"/>
<dbReference type="InterPro" id="IPR020449">
    <property type="entry name" value="Tscrpt_reg_AraC-type_HTH"/>
</dbReference>
<dbReference type="PROSITE" id="PS01124">
    <property type="entry name" value="HTH_ARAC_FAMILY_2"/>
    <property type="match status" value="1"/>
</dbReference>
<dbReference type="PANTHER" id="PTHR43280">
    <property type="entry name" value="ARAC-FAMILY TRANSCRIPTIONAL REGULATOR"/>
    <property type="match status" value="1"/>
</dbReference>
<dbReference type="RefSeq" id="WP_269881722.1">
    <property type="nucleotide sequence ID" value="NZ_JAQAGZ010000007.1"/>
</dbReference>
<dbReference type="PRINTS" id="PR00032">
    <property type="entry name" value="HTHARAC"/>
</dbReference>
<dbReference type="Gene3D" id="1.10.10.60">
    <property type="entry name" value="Homeodomain-like"/>
    <property type="match status" value="1"/>
</dbReference>
<dbReference type="InterPro" id="IPR003313">
    <property type="entry name" value="AraC-bd"/>
</dbReference>
<dbReference type="PANTHER" id="PTHR43280:SF28">
    <property type="entry name" value="HTH-TYPE TRANSCRIPTIONAL ACTIVATOR RHAS"/>
    <property type="match status" value="1"/>
</dbReference>
<accession>A0ABT4Q8M3</accession>
<reference evidence="5 6" key="1">
    <citation type="submission" date="2022-12" db="EMBL/GenBank/DDBJ databases">
        <title>Draft genome sequence of Paenibacillus sp. dW9.</title>
        <authorList>
            <person name="Choi E.-W."/>
            <person name="Kim D.-U."/>
        </authorList>
    </citation>
    <scope>NUCLEOTIDE SEQUENCE [LARGE SCALE GENOMIC DNA]</scope>
    <source>
        <strain evidence="6">dW9</strain>
    </source>
</reference>
<feature type="domain" description="HTH araC/xylS-type" evidence="4">
    <location>
        <begin position="185"/>
        <end position="283"/>
    </location>
</feature>
<keyword evidence="3" id="KW-0804">Transcription</keyword>
<evidence type="ECO:0000256" key="3">
    <source>
        <dbReference type="ARBA" id="ARBA00023163"/>
    </source>
</evidence>
<dbReference type="Gene3D" id="2.60.120.280">
    <property type="entry name" value="Regulatory protein AraC"/>
    <property type="match status" value="1"/>
</dbReference>
<keyword evidence="6" id="KW-1185">Reference proteome</keyword>
<dbReference type="EMBL" id="JAQAGZ010000007">
    <property type="protein sequence ID" value="MCZ8513234.1"/>
    <property type="molecule type" value="Genomic_DNA"/>
</dbReference>
<dbReference type="SUPFAM" id="SSF51215">
    <property type="entry name" value="Regulatory protein AraC"/>
    <property type="match status" value="1"/>
</dbReference>
<keyword evidence="2" id="KW-0238">DNA-binding</keyword>